<evidence type="ECO:0000259" key="2">
    <source>
        <dbReference type="PROSITE" id="PS51677"/>
    </source>
</evidence>
<gene>
    <name evidence="3" type="primary">pdaB</name>
    <name evidence="3" type="ORF">GJU40_10095</name>
</gene>
<keyword evidence="1" id="KW-0812">Transmembrane</keyword>
<dbReference type="PANTHER" id="PTHR10587">
    <property type="entry name" value="GLYCOSYL TRANSFERASE-RELATED"/>
    <property type="match status" value="1"/>
</dbReference>
<dbReference type="InterPro" id="IPR014132">
    <property type="entry name" value="PdaB-like"/>
</dbReference>
<organism evidence="3 4">
    <name type="scientific">Metabacillus lacus</name>
    <dbReference type="NCBI Taxonomy" id="1983721"/>
    <lineage>
        <taxon>Bacteria</taxon>
        <taxon>Bacillati</taxon>
        <taxon>Bacillota</taxon>
        <taxon>Bacilli</taxon>
        <taxon>Bacillales</taxon>
        <taxon>Bacillaceae</taxon>
        <taxon>Metabacillus</taxon>
    </lineage>
</organism>
<accession>A0A7X2IZ60</accession>
<dbReference type="GO" id="GO:0016810">
    <property type="term" value="F:hydrolase activity, acting on carbon-nitrogen (but not peptide) bonds"/>
    <property type="evidence" value="ECO:0007669"/>
    <property type="project" value="InterPro"/>
</dbReference>
<dbReference type="PANTHER" id="PTHR10587:SF128">
    <property type="entry name" value="POLYSACCHARIDE DEACETYLASE PDAB-RELATED"/>
    <property type="match status" value="1"/>
</dbReference>
<evidence type="ECO:0000313" key="3">
    <source>
        <dbReference type="EMBL" id="MRX72495.1"/>
    </source>
</evidence>
<dbReference type="Pfam" id="PF01522">
    <property type="entry name" value="Polysacc_deac_1"/>
    <property type="match status" value="1"/>
</dbReference>
<dbReference type="Gene3D" id="3.20.20.370">
    <property type="entry name" value="Glycoside hydrolase/deacetylase"/>
    <property type="match status" value="1"/>
</dbReference>
<dbReference type="Proteomes" id="UP000448867">
    <property type="component" value="Unassembled WGS sequence"/>
</dbReference>
<evidence type="ECO:0000313" key="4">
    <source>
        <dbReference type="Proteomes" id="UP000448867"/>
    </source>
</evidence>
<keyword evidence="1" id="KW-0472">Membrane</keyword>
<dbReference type="EMBL" id="WKKI01000017">
    <property type="protein sequence ID" value="MRX72495.1"/>
    <property type="molecule type" value="Genomic_DNA"/>
</dbReference>
<dbReference type="AlphaFoldDB" id="A0A7X2IZ60"/>
<evidence type="ECO:0000256" key="1">
    <source>
        <dbReference type="SAM" id="Phobius"/>
    </source>
</evidence>
<feature type="transmembrane region" description="Helical" evidence="1">
    <location>
        <begin position="15"/>
        <end position="34"/>
    </location>
</feature>
<dbReference type="InterPro" id="IPR050248">
    <property type="entry name" value="Polysacc_deacetylase_ArnD"/>
</dbReference>
<dbReference type="NCBIfam" id="TIGR02764">
    <property type="entry name" value="spore_ybaN_pdaB"/>
    <property type="match status" value="1"/>
</dbReference>
<keyword evidence="1" id="KW-1133">Transmembrane helix</keyword>
<comment type="caution">
    <text evidence="3">The sequence shown here is derived from an EMBL/GenBank/DDBJ whole genome shotgun (WGS) entry which is preliminary data.</text>
</comment>
<reference evidence="3 4" key="1">
    <citation type="submission" date="2019-11" db="EMBL/GenBank/DDBJ databases">
        <title>Bacillus lacus genome.</title>
        <authorList>
            <person name="Allen C.J."/>
            <person name="Newman J.D."/>
        </authorList>
    </citation>
    <scope>NUCLEOTIDE SEQUENCE [LARGE SCALE GENOMIC DNA]</scope>
    <source>
        <strain evidence="3 4">KCTC 33946</strain>
    </source>
</reference>
<dbReference type="InterPro" id="IPR002509">
    <property type="entry name" value="NODB_dom"/>
</dbReference>
<dbReference type="PROSITE" id="PS51677">
    <property type="entry name" value="NODB"/>
    <property type="match status" value="1"/>
</dbReference>
<dbReference type="SUPFAM" id="SSF88713">
    <property type="entry name" value="Glycoside hydrolase/deacetylase"/>
    <property type="match status" value="1"/>
</dbReference>
<keyword evidence="4" id="KW-1185">Reference proteome</keyword>
<feature type="domain" description="NodB homology" evidence="2">
    <location>
        <begin position="60"/>
        <end position="239"/>
    </location>
</feature>
<name>A0A7X2IZ60_9BACI</name>
<dbReference type="GO" id="GO:0016020">
    <property type="term" value="C:membrane"/>
    <property type="evidence" value="ECO:0007669"/>
    <property type="project" value="TreeGrafter"/>
</dbReference>
<dbReference type="GO" id="GO:0005975">
    <property type="term" value="P:carbohydrate metabolic process"/>
    <property type="evidence" value="ECO:0007669"/>
    <property type="project" value="InterPro"/>
</dbReference>
<dbReference type="OrthoDB" id="9806342at2"/>
<dbReference type="InterPro" id="IPR011330">
    <property type="entry name" value="Glyco_hydro/deAcase_b/a-brl"/>
</dbReference>
<protein>
    <submittedName>
        <fullName evidence="3">Polysaccharide deacetylase family sporulation protein PdaB</fullName>
    </submittedName>
</protein>
<proteinExistence type="predicted"/>
<sequence length="256" mass="28548">MNSVNNFYVFHIKKLKQFIVVVLAAFVTAGILYLENTIQYPVFSTAEGPKAIYKGENKGNKVALTFNISWGDTKAVPILDELKENALTNATFFVSGAWAERHPDVVKRIVKDGHQLGSMGYSYKNYTSIEPEELKKDLMLTREVFKKLEIKDVHLLRPPTGNFNKEVLEIASSYGFTVVHYSIDTDDWTNPGVKEIVKQVSKTRAGDIVLLHASDSAKQTAKALPQIASTLKKKNLSNVTVEELIANVNAQTSEIN</sequence>